<organism evidence="2 3">
    <name type="scientific">Bosea eneae</name>
    <dbReference type="NCBI Taxonomy" id="151454"/>
    <lineage>
        <taxon>Bacteria</taxon>
        <taxon>Pseudomonadati</taxon>
        <taxon>Pseudomonadota</taxon>
        <taxon>Alphaproteobacteria</taxon>
        <taxon>Hyphomicrobiales</taxon>
        <taxon>Boseaceae</taxon>
        <taxon>Bosea</taxon>
    </lineage>
</organism>
<name>A0ABW0IS13_9HYPH</name>
<comment type="caution">
    <text evidence="2">The sequence shown here is derived from an EMBL/GenBank/DDBJ whole genome shotgun (WGS) entry which is preliminary data.</text>
</comment>
<keyword evidence="1" id="KW-0812">Transmembrane</keyword>
<keyword evidence="3" id="KW-1185">Reference proteome</keyword>
<protein>
    <submittedName>
        <fullName evidence="2">Uncharacterized protein</fullName>
    </submittedName>
</protein>
<evidence type="ECO:0000313" key="2">
    <source>
        <dbReference type="EMBL" id="MFC5419820.1"/>
    </source>
</evidence>
<dbReference type="RefSeq" id="WP_377797808.1">
    <property type="nucleotide sequence ID" value="NZ_JBHSLW010000010.1"/>
</dbReference>
<sequence length="179" mass="18730">MCAYVKWQLGNGRSASFRRPAICALAAAMPPQAEVGLRATKIAVVHAVLTIWNQLDMSKVQPRSGLRDIIMRRAVALVGLFGIIGAGMSLALAPATNTVAAPKAERTYLIPAGDGYGVADCISSKSECGQIVADAWCESQGHRVATAYGVAKPEDFTGSTPRQVSAPATEQPLTITCSG</sequence>
<accession>A0ABW0IS13</accession>
<reference evidence="3" key="1">
    <citation type="journal article" date="2019" name="Int. J. Syst. Evol. Microbiol.">
        <title>The Global Catalogue of Microorganisms (GCM) 10K type strain sequencing project: providing services to taxonomists for standard genome sequencing and annotation.</title>
        <authorList>
            <consortium name="The Broad Institute Genomics Platform"/>
            <consortium name="The Broad Institute Genome Sequencing Center for Infectious Disease"/>
            <person name="Wu L."/>
            <person name="Ma J."/>
        </authorList>
    </citation>
    <scope>NUCLEOTIDE SEQUENCE [LARGE SCALE GENOMIC DNA]</scope>
    <source>
        <strain evidence="3">NCAIM B.01391</strain>
    </source>
</reference>
<dbReference type="Proteomes" id="UP001596053">
    <property type="component" value="Unassembled WGS sequence"/>
</dbReference>
<evidence type="ECO:0000313" key="3">
    <source>
        <dbReference type="Proteomes" id="UP001596053"/>
    </source>
</evidence>
<feature type="transmembrane region" description="Helical" evidence="1">
    <location>
        <begin position="74"/>
        <end position="93"/>
    </location>
</feature>
<keyword evidence="1" id="KW-0472">Membrane</keyword>
<dbReference type="EMBL" id="JBHSLW010000010">
    <property type="protein sequence ID" value="MFC5419820.1"/>
    <property type="molecule type" value="Genomic_DNA"/>
</dbReference>
<gene>
    <name evidence="2" type="ORF">ACFPOB_09610</name>
</gene>
<keyword evidence="1" id="KW-1133">Transmembrane helix</keyword>
<proteinExistence type="predicted"/>
<evidence type="ECO:0000256" key="1">
    <source>
        <dbReference type="SAM" id="Phobius"/>
    </source>
</evidence>